<dbReference type="PROSITE" id="PS50097">
    <property type="entry name" value="BTB"/>
    <property type="match status" value="2"/>
</dbReference>
<feature type="domain" description="MATH" evidence="4">
    <location>
        <begin position="337"/>
        <end position="467"/>
    </location>
</feature>
<dbReference type="Proteomes" id="UP001497457">
    <property type="component" value="Chromosome 14rd"/>
</dbReference>
<accession>A0ABC8XFP2</accession>
<comment type="similarity">
    <text evidence="2">Belongs to the Tdpoz family.</text>
</comment>
<dbReference type="SUPFAM" id="SSF49599">
    <property type="entry name" value="TRAF domain-like"/>
    <property type="match status" value="2"/>
</dbReference>
<feature type="domain" description="BTB" evidence="3">
    <location>
        <begin position="506"/>
        <end position="570"/>
    </location>
</feature>
<evidence type="ECO:0000259" key="3">
    <source>
        <dbReference type="PROSITE" id="PS50097"/>
    </source>
</evidence>
<dbReference type="Pfam" id="PF24570">
    <property type="entry name" value="BACK_BPM_SPOP"/>
    <property type="match status" value="2"/>
</dbReference>
<name>A0ABC8XFP2_9POAL</name>
<dbReference type="PANTHER" id="PTHR26379">
    <property type="entry name" value="BTB/POZ AND MATH DOMAIN-CONTAINING PROTEIN 1"/>
    <property type="match status" value="1"/>
</dbReference>
<evidence type="ECO:0000313" key="6">
    <source>
        <dbReference type="Proteomes" id="UP001497457"/>
    </source>
</evidence>
<protein>
    <submittedName>
        <fullName evidence="5">Uncharacterized protein</fullName>
    </submittedName>
</protein>
<feature type="domain" description="BTB" evidence="3">
    <location>
        <begin position="158"/>
        <end position="229"/>
    </location>
</feature>
<dbReference type="InterPro" id="IPR008974">
    <property type="entry name" value="TRAF-like"/>
</dbReference>
<proteinExistence type="inferred from homology"/>
<feature type="domain" description="MATH" evidence="4">
    <location>
        <begin position="26"/>
        <end position="82"/>
    </location>
</feature>
<dbReference type="InterPro" id="IPR011333">
    <property type="entry name" value="SKP1/BTB/POZ_sf"/>
</dbReference>
<dbReference type="EMBL" id="OZ075124">
    <property type="protein sequence ID" value="CAL4924969.1"/>
    <property type="molecule type" value="Genomic_DNA"/>
</dbReference>
<evidence type="ECO:0000256" key="2">
    <source>
        <dbReference type="ARBA" id="ARBA00010846"/>
    </source>
</evidence>
<evidence type="ECO:0000313" key="5">
    <source>
        <dbReference type="EMBL" id="CAL4924969.1"/>
    </source>
</evidence>
<dbReference type="Gene3D" id="3.30.710.10">
    <property type="entry name" value="Potassium Channel Kv1.1, Chain A"/>
    <property type="match status" value="2"/>
</dbReference>
<dbReference type="Gene3D" id="2.60.210.10">
    <property type="entry name" value="Apoptosis, Tumor Necrosis Factor Receptor Associated Protein 2, Chain A"/>
    <property type="match status" value="2"/>
</dbReference>
<dbReference type="PANTHER" id="PTHR26379:SF396">
    <property type="entry name" value="BTB_POZ DOMAIN CONTAINING PROTEIN"/>
    <property type="match status" value="1"/>
</dbReference>
<dbReference type="CDD" id="cd00121">
    <property type="entry name" value="MATH"/>
    <property type="match status" value="2"/>
</dbReference>
<evidence type="ECO:0000259" key="4">
    <source>
        <dbReference type="PROSITE" id="PS50144"/>
    </source>
</evidence>
<dbReference type="Gene3D" id="1.25.40.420">
    <property type="match status" value="1"/>
</dbReference>
<dbReference type="InterPro" id="IPR045005">
    <property type="entry name" value="BPM1-6"/>
</dbReference>
<dbReference type="InterPro" id="IPR000210">
    <property type="entry name" value="BTB/POZ_dom"/>
</dbReference>
<reference evidence="5 6" key="2">
    <citation type="submission" date="2024-10" db="EMBL/GenBank/DDBJ databases">
        <authorList>
            <person name="Ryan C."/>
        </authorList>
    </citation>
    <scope>NUCLEOTIDE SEQUENCE [LARGE SCALE GENOMIC DNA]</scope>
</reference>
<keyword evidence="6" id="KW-1185">Reference proteome</keyword>
<dbReference type="SMART" id="SM00225">
    <property type="entry name" value="BTB"/>
    <property type="match status" value="2"/>
</dbReference>
<dbReference type="Pfam" id="PF00651">
    <property type="entry name" value="BTB"/>
    <property type="match status" value="2"/>
</dbReference>
<reference evidence="6" key="1">
    <citation type="submission" date="2024-06" db="EMBL/GenBank/DDBJ databases">
        <authorList>
            <person name="Ryan C."/>
        </authorList>
    </citation>
    <scope>NUCLEOTIDE SEQUENCE [LARGE SCALE GENOMIC DNA]</scope>
</reference>
<dbReference type="AlphaFoldDB" id="A0ABC8XFP2"/>
<evidence type="ECO:0000256" key="1">
    <source>
        <dbReference type="ARBA" id="ARBA00004906"/>
    </source>
</evidence>
<dbReference type="SUPFAM" id="SSF54695">
    <property type="entry name" value="POZ domain"/>
    <property type="match status" value="2"/>
</dbReference>
<gene>
    <name evidence="5" type="ORF">URODEC1_LOCUS23086</name>
</gene>
<dbReference type="Pfam" id="PF22486">
    <property type="entry name" value="MATH_2"/>
    <property type="match status" value="2"/>
</dbReference>
<sequence length="678" mass="74688">MPPAMVSSVEGDHTSGSSSIVVSMATGHHLLHIGGYSHTKALTPNGKSIRSCPFRAAGRSWRIDYYPNGLLRDRADHIAFYLSEDHHSAATAGSELAAVKMRANFVRQPWLEASPHLVDDGFTIRCDVFVYSEDTAAAPPPPELSRHLSGLLASGDTADVTFRVTGGGGGGEGETFRTHRCVLVARSPVFKAELLGPMREGNADAVVEVGDMEAEVFKVLLEFVYTDALPEMGKEEEAAMCQHFLVAADRYDMERLKLICEARLRKHIDAASAANILALAEIHRCPRLKDACFRFLETPEALAAVAEAEGFEHLSLSCPTSKDLGHVWMAIFGGNAAGCHLLDIEGYTQTKDLPTGQCIRSRSFNVSAGGSSWRILYYPNGDQPEVTEFISVFLEFEQSTAESVEAQAKFSLLDRAGEQVPSHSHITDRRKFCPGDGGFGYRNFIKRSWLEESGHLNDDCFTIRCDVFVPKELSTEDRPVDPVPLLMPPYDLHLHLERLLEAKTGADVTFEVGGETFRAHRCILAARSTVFEAELFGPMKESADTAAIRVDDMDAEVFKALLGFIYTDRLPDCPPLEQVTLAQHLLVAADRYNLERLKWICEEKLCMHIDTGSVATVLALAEQHHCHVLKEACFRFLCSPLTLNAAMATDGFDHLTRSCPAVLKELMSNIVARVPADY</sequence>
<organism evidence="5 6">
    <name type="scientific">Urochloa decumbens</name>
    <dbReference type="NCBI Taxonomy" id="240449"/>
    <lineage>
        <taxon>Eukaryota</taxon>
        <taxon>Viridiplantae</taxon>
        <taxon>Streptophyta</taxon>
        <taxon>Embryophyta</taxon>
        <taxon>Tracheophyta</taxon>
        <taxon>Spermatophyta</taxon>
        <taxon>Magnoliopsida</taxon>
        <taxon>Liliopsida</taxon>
        <taxon>Poales</taxon>
        <taxon>Poaceae</taxon>
        <taxon>PACMAD clade</taxon>
        <taxon>Panicoideae</taxon>
        <taxon>Panicodae</taxon>
        <taxon>Paniceae</taxon>
        <taxon>Melinidinae</taxon>
        <taxon>Urochloa</taxon>
    </lineage>
</organism>
<dbReference type="InterPro" id="IPR002083">
    <property type="entry name" value="MATH/TRAF_dom"/>
</dbReference>
<comment type="pathway">
    <text evidence="1">Protein modification; protein ubiquitination.</text>
</comment>
<dbReference type="InterPro" id="IPR056423">
    <property type="entry name" value="BACK_BPM_SPOP"/>
</dbReference>
<dbReference type="PROSITE" id="PS50144">
    <property type="entry name" value="MATH"/>
    <property type="match status" value="2"/>
</dbReference>